<dbReference type="SUPFAM" id="SSF103473">
    <property type="entry name" value="MFS general substrate transporter"/>
    <property type="match status" value="1"/>
</dbReference>
<feature type="transmembrane region" description="Helical" evidence="3">
    <location>
        <begin position="85"/>
        <end position="106"/>
    </location>
</feature>
<organism evidence="4 5">
    <name type="scientific">Acaulospora morrowiae</name>
    <dbReference type="NCBI Taxonomy" id="94023"/>
    <lineage>
        <taxon>Eukaryota</taxon>
        <taxon>Fungi</taxon>
        <taxon>Fungi incertae sedis</taxon>
        <taxon>Mucoromycota</taxon>
        <taxon>Glomeromycotina</taxon>
        <taxon>Glomeromycetes</taxon>
        <taxon>Diversisporales</taxon>
        <taxon>Acaulosporaceae</taxon>
        <taxon>Acaulospora</taxon>
    </lineage>
</organism>
<gene>
    <name evidence="4" type="ORF">AMORRO_LOCUS8909</name>
</gene>
<feature type="region of interest" description="Disordered" evidence="2">
    <location>
        <begin position="24"/>
        <end position="43"/>
    </location>
</feature>
<keyword evidence="3" id="KW-0812">Transmembrane</keyword>
<sequence>MSEKSSPDIKVDVIDGMELELSASQLPSKENVNQQSEKAQPEKQKTTVSMINFYVISIGYLVFTLTDSALRMVVLFELYKRHYDAFQISLALASYEFLGVITNLVGGIIGDRHGLRSCLLIGLSTQIIGIAILSGLQAEWSREFTIIYIAIAQGLCGVAKDMVKSVGKSVTKLVVEEDAKDKLFKLVAWLTGAKNSVKGFGFFFGAFLQELMEYKYSQIVLLGLNLLIVPFAWRFVDHHLGESKSKKKLTFREIFDKGRNVNILSLARMFLFCSRDLWFEVPLPVFLRGPAEWKYITTGSVLAAWVIFYGAVQSSTPQLILKPINLYPVKNAYCNRDKVAMNVGFYYMANAMGRLTGLLVGGALYQYYDNNLVSCLWASAVSLGICMIISVFLGPIPTS</sequence>
<feature type="transmembrane region" description="Helical" evidence="3">
    <location>
        <begin position="293"/>
        <end position="312"/>
    </location>
</feature>
<evidence type="ECO:0000313" key="5">
    <source>
        <dbReference type="Proteomes" id="UP000789342"/>
    </source>
</evidence>
<dbReference type="InterPro" id="IPR047769">
    <property type="entry name" value="MFS_ArsJ"/>
</dbReference>
<dbReference type="PANTHER" id="PTHR23547:SF1">
    <property type="entry name" value="MAJOR FACILITATOR SUPERFAMILY MFS_1"/>
    <property type="match status" value="1"/>
</dbReference>
<dbReference type="AlphaFoldDB" id="A0A9N9GQR6"/>
<dbReference type="GO" id="GO:0022857">
    <property type="term" value="F:transmembrane transporter activity"/>
    <property type="evidence" value="ECO:0007669"/>
    <property type="project" value="InterPro"/>
</dbReference>
<evidence type="ECO:0000256" key="1">
    <source>
        <dbReference type="ARBA" id="ARBA00004141"/>
    </source>
</evidence>
<feature type="transmembrane region" description="Helical" evidence="3">
    <location>
        <begin position="371"/>
        <end position="393"/>
    </location>
</feature>
<keyword evidence="5" id="KW-1185">Reference proteome</keyword>
<dbReference type="EMBL" id="CAJVPV010008120">
    <property type="protein sequence ID" value="CAG8626760.1"/>
    <property type="molecule type" value="Genomic_DNA"/>
</dbReference>
<dbReference type="GO" id="GO:0016020">
    <property type="term" value="C:membrane"/>
    <property type="evidence" value="ECO:0007669"/>
    <property type="project" value="UniProtKB-SubCell"/>
</dbReference>
<comment type="caution">
    <text evidence="4">The sequence shown here is derived from an EMBL/GenBank/DDBJ whole genome shotgun (WGS) entry which is preliminary data.</text>
</comment>
<dbReference type="OrthoDB" id="196955at2759"/>
<protein>
    <submittedName>
        <fullName evidence="4">12482_t:CDS:1</fullName>
    </submittedName>
</protein>
<dbReference type="InterPro" id="IPR011701">
    <property type="entry name" value="MFS"/>
</dbReference>
<feature type="transmembrane region" description="Helical" evidence="3">
    <location>
        <begin position="345"/>
        <end position="365"/>
    </location>
</feature>
<accession>A0A9N9GQR6</accession>
<keyword evidence="3" id="KW-1133">Transmembrane helix</keyword>
<feature type="transmembrane region" description="Helical" evidence="3">
    <location>
        <begin position="219"/>
        <end position="236"/>
    </location>
</feature>
<name>A0A9N9GQR6_9GLOM</name>
<proteinExistence type="predicted"/>
<feature type="compositionally biased region" description="Polar residues" evidence="2">
    <location>
        <begin position="24"/>
        <end position="38"/>
    </location>
</feature>
<keyword evidence="3" id="KW-0472">Membrane</keyword>
<dbReference type="Pfam" id="PF07690">
    <property type="entry name" value="MFS_1"/>
    <property type="match status" value="1"/>
</dbReference>
<dbReference type="Gene3D" id="1.20.1250.20">
    <property type="entry name" value="MFS general substrate transporter like domains"/>
    <property type="match status" value="1"/>
</dbReference>
<evidence type="ECO:0000256" key="2">
    <source>
        <dbReference type="SAM" id="MobiDB-lite"/>
    </source>
</evidence>
<evidence type="ECO:0000256" key="3">
    <source>
        <dbReference type="SAM" id="Phobius"/>
    </source>
</evidence>
<feature type="transmembrane region" description="Helical" evidence="3">
    <location>
        <begin position="118"/>
        <end position="138"/>
    </location>
</feature>
<dbReference type="InterPro" id="IPR036259">
    <property type="entry name" value="MFS_trans_sf"/>
</dbReference>
<dbReference type="PANTHER" id="PTHR23547">
    <property type="entry name" value="MAJOR FACILITATOR SUPERFAMILY DOMAIN, GENERAL SUBSTRATE TRANSPORTER"/>
    <property type="match status" value="1"/>
</dbReference>
<evidence type="ECO:0000313" key="4">
    <source>
        <dbReference type="EMBL" id="CAG8626760.1"/>
    </source>
</evidence>
<comment type="subcellular location">
    <subcellularLocation>
        <location evidence="1">Membrane</location>
        <topology evidence="1">Multi-pass membrane protein</topology>
    </subcellularLocation>
</comment>
<feature type="transmembrane region" description="Helical" evidence="3">
    <location>
        <begin position="47"/>
        <end position="65"/>
    </location>
</feature>
<reference evidence="4" key="1">
    <citation type="submission" date="2021-06" db="EMBL/GenBank/DDBJ databases">
        <authorList>
            <person name="Kallberg Y."/>
            <person name="Tangrot J."/>
            <person name="Rosling A."/>
        </authorList>
    </citation>
    <scope>NUCLEOTIDE SEQUENCE</scope>
    <source>
        <strain evidence="4">CL551</strain>
    </source>
</reference>
<dbReference type="Proteomes" id="UP000789342">
    <property type="component" value="Unassembled WGS sequence"/>
</dbReference>